<organism evidence="2 3">
    <name type="scientific">Caldovatus sediminis</name>
    <dbReference type="NCBI Taxonomy" id="2041189"/>
    <lineage>
        <taxon>Bacteria</taxon>
        <taxon>Pseudomonadati</taxon>
        <taxon>Pseudomonadota</taxon>
        <taxon>Alphaproteobacteria</taxon>
        <taxon>Acetobacterales</taxon>
        <taxon>Roseomonadaceae</taxon>
        <taxon>Caldovatus</taxon>
    </lineage>
</organism>
<keyword evidence="3" id="KW-1185">Reference proteome</keyword>
<sequence>MSEGGTDGLAGWIGRAREVEDELTAPAMRRLAALLDREGVPLARGTPVPPHWIAVLFDDAAPQSRLGPDGVALKGEFLPPVELPRRMLAGRRVAFHDAPPRIGDALVRRSEIAAITPKQGRSGRLVFVTVRHTVRGPLGVVAVEEQDIVYREAAAAASGGGAAGAGATVEDRPDAAWEEEFRTDPVMLFRYSALGFNGHRIHYDLAYAREVEGYPGLVVNGGLSTLMLIEAGLRHAGAKALRRYGARTLRPLICGRLARLCGTAPDARGAALLWVEDDTGATALRLEAEYAA</sequence>
<dbReference type="RefSeq" id="WP_188902604.1">
    <property type="nucleotide sequence ID" value="NZ_BMKS01000013.1"/>
</dbReference>
<dbReference type="SUPFAM" id="SSF54637">
    <property type="entry name" value="Thioesterase/thiol ester dehydrase-isomerase"/>
    <property type="match status" value="2"/>
</dbReference>
<dbReference type="PANTHER" id="PTHR28152">
    <property type="entry name" value="HYDROXYACYL-THIOESTER DEHYDRATASE TYPE 2, MITOCHONDRIAL"/>
    <property type="match status" value="1"/>
</dbReference>
<feature type="domain" description="FAS1-like dehydratase" evidence="1">
    <location>
        <begin position="77"/>
        <end position="140"/>
    </location>
</feature>
<accession>A0A8J3EDI1</accession>
<dbReference type="GO" id="GO:0019171">
    <property type="term" value="F:(3R)-hydroxyacyl-[acyl-carrier-protein] dehydratase activity"/>
    <property type="evidence" value="ECO:0007669"/>
    <property type="project" value="TreeGrafter"/>
</dbReference>
<comment type="caution">
    <text evidence="2">The sequence shown here is derived from an EMBL/GenBank/DDBJ whole genome shotgun (WGS) entry which is preliminary data.</text>
</comment>
<dbReference type="EMBL" id="BMKS01000013">
    <property type="protein sequence ID" value="GGG44627.1"/>
    <property type="molecule type" value="Genomic_DNA"/>
</dbReference>
<dbReference type="InterPro" id="IPR052741">
    <property type="entry name" value="Mitochondrial_HTD2"/>
</dbReference>
<dbReference type="AlphaFoldDB" id="A0A8J3EDI1"/>
<dbReference type="Pfam" id="PF13452">
    <property type="entry name" value="FAS1_DH_region"/>
    <property type="match status" value="1"/>
</dbReference>
<protein>
    <recommendedName>
        <fullName evidence="1">FAS1-like dehydratase domain-containing protein</fullName>
    </recommendedName>
</protein>
<dbReference type="PANTHER" id="PTHR28152:SF1">
    <property type="entry name" value="HYDROXYACYL-THIOESTER DEHYDRATASE TYPE 2, MITOCHONDRIAL"/>
    <property type="match status" value="1"/>
</dbReference>
<evidence type="ECO:0000313" key="2">
    <source>
        <dbReference type="EMBL" id="GGG44627.1"/>
    </source>
</evidence>
<dbReference type="Gene3D" id="3.10.129.10">
    <property type="entry name" value="Hotdog Thioesterase"/>
    <property type="match status" value="2"/>
</dbReference>
<proteinExistence type="predicted"/>
<dbReference type="InterPro" id="IPR029069">
    <property type="entry name" value="HotDog_dom_sf"/>
</dbReference>
<evidence type="ECO:0000313" key="3">
    <source>
        <dbReference type="Proteomes" id="UP000597507"/>
    </source>
</evidence>
<reference evidence="2 3" key="1">
    <citation type="journal article" date="2014" name="Int. J. Syst. Evol. Microbiol.">
        <title>Complete genome sequence of Corynebacterium casei LMG S-19264T (=DSM 44701T), isolated from a smear-ripened cheese.</title>
        <authorList>
            <consortium name="US DOE Joint Genome Institute (JGI-PGF)"/>
            <person name="Walter F."/>
            <person name="Albersmeier A."/>
            <person name="Kalinowski J."/>
            <person name="Ruckert C."/>
        </authorList>
    </citation>
    <scope>NUCLEOTIDE SEQUENCE [LARGE SCALE GENOMIC DNA]</scope>
    <source>
        <strain evidence="2 3">CGMCC 1.16330</strain>
    </source>
</reference>
<gene>
    <name evidence="2" type="ORF">GCM10010964_35030</name>
</gene>
<dbReference type="InterPro" id="IPR039569">
    <property type="entry name" value="FAS1-like_DH_region"/>
</dbReference>
<name>A0A8J3EDI1_9PROT</name>
<evidence type="ECO:0000259" key="1">
    <source>
        <dbReference type="Pfam" id="PF13452"/>
    </source>
</evidence>
<dbReference type="Proteomes" id="UP000597507">
    <property type="component" value="Unassembled WGS sequence"/>
</dbReference>